<dbReference type="Pfam" id="PF01408">
    <property type="entry name" value="GFO_IDH_MocA"/>
    <property type="match status" value="1"/>
</dbReference>
<dbReference type="PANTHER" id="PTHR43818:SF11">
    <property type="entry name" value="BCDNA.GH03377"/>
    <property type="match status" value="1"/>
</dbReference>
<sequence length="333" mass="34107">MRWGLIGASSIAENHMIGAMRAVGDEIAVVASTTEARAQGFARANGIPRATNDIATVVGDAGVDAVYISSTNEKHCVQAMAAIAGGKHVLCEKPLAMTLADAWAMVRAAEAAGVTFATNHHLRCAGSHQAIRDLIAAGRIGKVLSLRIFHAVHLPDALRGWRITDPGAGGGVIPDITVHDADVARFLLGEDPQHVVAQMCASGLGQGVEDSAMSVWAMPFGAMVMSHESFTHPFAGSGLEVHGTAGSIFASGVMTQQPVGTVVLVTAAGHEDVPFSDHNLYVQGLADFAAAVAGKGQPAASGHDGVASLAVALAVREAAATGQRQTVNYGDAA</sequence>
<evidence type="ECO:0000313" key="5">
    <source>
        <dbReference type="Proteomes" id="UP000484076"/>
    </source>
</evidence>
<dbReference type="AlphaFoldDB" id="A0A8X8KKF7"/>
<dbReference type="GO" id="GO:0016491">
    <property type="term" value="F:oxidoreductase activity"/>
    <property type="evidence" value="ECO:0007669"/>
    <property type="project" value="UniProtKB-KW"/>
</dbReference>
<evidence type="ECO:0000259" key="2">
    <source>
        <dbReference type="Pfam" id="PF01408"/>
    </source>
</evidence>
<dbReference type="InterPro" id="IPR050463">
    <property type="entry name" value="Gfo/Idh/MocA_oxidrdct_glycsds"/>
</dbReference>
<comment type="caution">
    <text evidence="4">The sequence shown here is derived from an EMBL/GenBank/DDBJ whole genome shotgun (WGS) entry which is preliminary data.</text>
</comment>
<proteinExistence type="predicted"/>
<organism evidence="4 5">
    <name type="scientific">Fertoeibacter niger</name>
    <dbReference type="NCBI Taxonomy" id="2656921"/>
    <lineage>
        <taxon>Bacteria</taxon>
        <taxon>Pseudomonadati</taxon>
        <taxon>Pseudomonadota</taxon>
        <taxon>Alphaproteobacteria</taxon>
        <taxon>Rhodobacterales</taxon>
        <taxon>Paracoccaceae</taxon>
        <taxon>Fertoeibacter</taxon>
    </lineage>
</organism>
<dbReference type="Pfam" id="PF22725">
    <property type="entry name" value="GFO_IDH_MocA_C3"/>
    <property type="match status" value="1"/>
</dbReference>
<dbReference type="InterPro" id="IPR055170">
    <property type="entry name" value="GFO_IDH_MocA-like_dom"/>
</dbReference>
<feature type="domain" description="GFO/IDH/MocA-like oxidoreductase" evidence="3">
    <location>
        <begin position="128"/>
        <end position="248"/>
    </location>
</feature>
<protein>
    <submittedName>
        <fullName evidence="4">Gfo/Idh/MocA family oxidoreductase</fullName>
    </submittedName>
</protein>
<dbReference type="SUPFAM" id="SSF55347">
    <property type="entry name" value="Glyceraldehyde-3-phosphate dehydrogenase-like, C-terminal domain"/>
    <property type="match status" value="1"/>
</dbReference>
<dbReference type="InterPro" id="IPR036291">
    <property type="entry name" value="NAD(P)-bd_dom_sf"/>
</dbReference>
<reference evidence="4" key="1">
    <citation type="submission" date="2020-05" db="EMBL/GenBank/DDBJ databases">
        <title>Fertoebacter nigrum gen. nov., sp. nov., a new member of the family Rhodobacteraceae.</title>
        <authorList>
            <person name="Szuroczki S."/>
            <person name="Abbaszade G."/>
            <person name="Buni D."/>
            <person name="Schumann P."/>
            <person name="Toth E."/>
        </authorList>
    </citation>
    <scope>NUCLEOTIDE SEQUENCE</scope>
    <source>
        <strain evidence="4">RG-N-1a</strain>
    </source>
</reference>
<dbReference type="SUPFAM" id="SSF51735">
    <property type="entry name" value="NAD(P)-binding Rossmann-fold domains"/>
    <property type="match status" value="1"/>
</dbReference>
<evidence type="ECO:0000259" key="3">
    <source>
        <dbReference type="Pfam" id="PF22725"/>
    </source>
</evidence>
<evidence type="ECO:0000256" key="1">
    <source>
        <dbReference type="ARBA" id="ARBA00023002"/>
    </source>
</evidence>
<evidence type="ECO:0000313" key="4">
    <source>
        <dbReference type="EMBL" id="NUB44224.1"/>
    </source>
</evidence>
<gene>
    <name evidence="4" type="ORF">GEU84_007505</name>
</gene>
<dbReference type="Gene3D" id="3.40.50.720">
    <property type="entry name" value="NAD(P)-binding Rossmann-like Domain"/>
    <property type="match status" value="1"/>
</dbReference>
<dbReference type="RefSeq" id="WP_152824563.1">
    <property type="nucleotide sequence ID" value="NZ_WHUT02000003.1"/>
</dbReference>
<name>A0A8X8KKF7_9RHOB</name>
<dbReference type="Proteomes" id="UP000484076">
    <property type="component" value="Unassembled WGS sequence"/>
</dbReference>
<accession>A0A8X8KKF7</accession>
<dbReference type="Gene3D" id="3.30.360.10">
    <property type="entry name" value="Dihydrodipicolinate Reductase, domain 2"/>
    <property type="match status" value="1"/>
</dbReference>
<dbReference type="EMBL" id="WHUT02000003">
    <property type="protein sequence ID" value="NUB44224.1"/>
    <property type="molecule type" value="Genomic_DNA"/>
</dbReference>
<keyword evidence="1" id="KW-0560">Oxidoreductase</keyword>
<dbReference type="GO" id="GO:0000166">
    <property type="term" value="F:nucleotide binding"/>
    <property type="evidence" value="ECO:0007669"/>
    <property type="project" value="InterPro"/>
</dbReference>
<dbReference type="InterPro" id="IPR000683">
    <property type="entry name" value="Gfo/Idh/MocA-like_OxRdtase_N"/>
</dbReference>
<dbReference type="PANTHER" id="PTHR43818">
    <property type="entry name" value="BCDNA.GH03377"/>
    <property type="match status" value="1"/>
</dbReference>
<feature type="domain" description="Gfo/Idh/MocA-like oxidoreductase N-terminal" evidence="2">
    <location>
        <begin position="1"/>
        <end position="120"/>
    </location>
</feature>
<keyword evidence="5" id="KW-1185">Reference proteome</keyword>